<dbReference type="Gene3D" id="1.10.10.10">
    <property type="entry name" value="Winged helix-like DNA-binding domain superfamily/Winged helix DNA-binding domain"/>
    <property type="match status" value="1"/>
</dbReference>
<gene>
    <name evidence="8" type="ORF">FKR81_04525</name>
</gene>
<evidence type="ECO:0000256" key="2">
    <source>
        <dbReference type="ARBA" id="ARBA00023015"/>
    </source>
</evidence>
<dbReference type="RefSeq" id="WP_146349651.1">
    <property type="nucleotide sequence ID" value="NZ_VOBR01000003.1"/>
</dbReference>
<evidence type="ECO:0000256" key="4">
    <source>
        <dbReference type="ARBA" id="ARBA00023125"/>
    </source>
</evidence>
<organism evidence="8 9">
    <name type="scientific">Lentzea tibetensis</name>
    <dbReference type="NCBI Taxonomy" id="2591470"/>
    <lineage>
        <taxon>Bacteria</taxon>
        <taxon>Bacillati</taxon>
        <taxon>Actinomycetota</taxon>
        <taxon>Actinomycetes</taxon>
        <taxon>Pseudonocardiales</taxon>
        <taxon>Pseudonocardiaceae</taxon>
        <taxon>Lentzea</taxon>
    </lineage>
</organism>
<proteinExistence type="inferred from homology"/>
<dbReference type="InterPro" id="IPR007627">
    <property type="entry name" value="RNA_pol_sigma70_r2"/>
</dbReference>
<dbReference type="NCBIfam" id="TIGR02937">
    <property type="entry name" value="sigma70-ECF"/>
    <property type="match status" value="1"/>
</dbReference>
<dbReference type="GO" id="GO:0003677">
    <property type="term" value="F:DNA binding"/>
    <property type="evidence" value="ECO:0007669"/>
    <property type="project" value="UniProtKB-KW"/>
</dbReference>
<keyword evidence="5" id="KW-0804">Transcription</keyword>
<comment type="similarity">
    <text evidence="1">Belongs to the sigma-70 factor family. ECF subfamily.</text>
</comment>
<dbReference type="PANTHER" id="PTHR43133">
    <property type="entry name" value="RNA POLYMERASE ECF-TYPE SIGMA FACTO"/>
    <property type="match status" value="1"/>
</dbReference>
<comment type="caution">
    <text evidence="8">The sequence shown here is derived from an EMBL/GenBank/DDBJ whole genome shotgun (WGS) entry which is preliminary data.</text>
</comment>
<evidence type="ECO:0000259" key="7">
    <source>
        <dbReference type="Pfam" id="PF08281"/>
    </source>
</evidence>
<evidence type="ECO:0000256" key="5">
    <source>
        <dbReference type="ARBA" id="ARBA00023163"/>
    </source>
</evidence>
<dbReference type="GO" id="GO:0016987">
    <property type="term" value="F:sigma factor activity"/>
    <property type="evidence" value="ECO:0007669"/>
    <property type="project" value="UniProtKB-KW"/>
</dbReference>
<keyword evidence="3" id="KW-0731">Sigma factor</keyword>
<evidence type="ECO:0000313" key="9">
    <source>
        <dbReference type="Proteomes" id="UP000316639"/>
    </source>
</evidence>
<dbReference type="InterPro" id="IPR014325">
    <property type="entry name" value="RNA_pol_sigma-E_actinobac"/>
</dbReference>
<dbReference type="InterPro" id="IPR039425">
    <property type="entry name" value="RNA_pol_sigma-70-like"/>
</dbReference>
<dbReference type="GO" id="GO:0006352">
    <property type="term" value="P:DNA-templated transcription initiation"/>
    <property type="evidence" value="ECO:0007669"/>
    <property type="project" value="InterPro"/>
</dbReference>
<dbReference type="AlphaFoldDB" id="A0A563EZU2"/>
<dbReference type="Proteomes" id="UP000316639">
    <property type="component" value="Unassembled WGS sequence"/>
</dbReference>
<keyword evidence="9" id="KW-1185">Reference proteome</keyword>
<dbReference type="InterPro" id="IPR014284">
    <property type="entry name" value="RNA_pol_sigma-70_dom"/>
</dbReference>
<dbReference type="InterPro" id="IPR013325">
    <property type="entry name" value="RNA_pol_sigma_r2"/>
</dbReference>
<evidence type="ECO:0000256" key="3">
    <source>
        <dbReference type="ARBA" id="ARBA00023082"/>
    </source>
</evidence>
<name>A0A563EZU2_9PSEU</name>
<dbReference type="SUPFAM" id="SSF88946">
    <property type="entry name" value="Sigma2 domain of RNA polymerase sigma factors"/>
    <property type="match status" value="1"/>
</dbReference>
<reference evidence="8 9" key="1">
    <citation type="submission" date="2019-07" db="EMBL/GenBank/DDBJ databases">
        <title>Lentzea xizangensis sp. nov., isolated from Qinghai-Tibetan Plateau Soils.</title>
        <authorList>
            <person name="Huang J."/>
        </authorList>
    </citation>
    <scope>NUCLEOTIDE SEQUENCE [LARGE SCALE GENOMIC DNA]</scope>
    <source>
        <strain evidence="8 9">FXJ1.1311</strain>
    </source>
</reference>
<evidence type="ECO:0000256" key="1">
    <source>
        <dbReference type="ARBA" id="ARBA00010641"/>
    </source>
</evidence>
<keyword evidence="2" id="KW-0805">Transcription regulation</keyword>
<feature type="domain" description="RNA polymerase sigma factor 70 region 4 type 2" evidence="7">
    <location>
        <begin position="103"/>
        <end position="155"/>
    </location>
</feature>
<dbReference type="SUPFAM" id="SSF88659">
    <property type="entry name" value="Sigma3 and sigma4 domains of RNA polymerase sigma factors"/>
    <property type="match status" value="1"/>
</dbReference>
<sequence length="175" mass="19883">MTPSFDDFVAAQVTPLLRYATVLTCDPYLAQDVVQEVLLRAQQRWDRIGAVDLPAAYVKRMVTNEYLSWRRRREAKNVALSTATLEHISPAVPDTSHHYDEREAMLQRIAQLPRKQRAAIVLRYYEHYTDSEIARELGCAEGTVRSHISRALATLRLEHSPEPAAAGLRVREGLS</sequence>
<feature type="domain" description="RNA polymerase sigma-70 region 2" evidence="6">
    <location>
        <begin position="15"/>
        <end position="74"/>
    </location>
</feature>
<dbReference type="Pfam" id="PF04542">
    <property type="entry name" value="Sigma70_r2"/>
    <property type="match status" value="1"/>
</dbReference>
<dbReference type="InterPro" id="IPR013324">
    <property type="entry name" value="RNA_pol_sigma_r3/r4-like"/>
</dbReference>
<dbReference type="InterPro" id="IPR036388">
    <property type="entry name" value="WH-like_DNA-bd_sf"/>
</dbReference>
<dbReference type="NCBIfam" id="TIGR02983">
    <property type="entry name" value="SigE-fam_strep"/>
    <property type="match status" value="1"/>
</dbReference>
<dbReference type="Gene3D" id="1.10.1740.10">
    <property type="match status" value="1"/>
</dbReference>
<keyword evidence="4" id="KW-0238">DNA-binding</keyword>
<dbReference type="PANTHER" id="PTHR43133:SF50">
    <property type="entry name" value="ECF RNA POLYMERASE SIGMA FACTOR SIGM"/>
    <property type="match status" value="1"/>
</dbReference>
<dbReference type="Pfam" id="PF08281">
    <property type="entry name" value="Sigma70_r4_2"/>
    <property type="match status" value="1"/>
</dbReference>
<dbReference type="InterPro" id="IPR013249">
    <property type="entry name" value="RNA_pol_sigma70_r4_t2"/>
</dbReference>
<dbReference type="OrthoDB" id="3692620at2"/>
<evidence type="ECO:0000313" key="8">
    <source>
        <dbReference type="EMBL" id="TWP53240.1"/>
    </source>
</evidence>
<dbReference type="CDD" id="cd06171">
    <property type="entry name" value="Sigma70_r4"/>
    <property type="match status" value="1"/>
</dbReference>
<dbReference type="EMBL" id="VOBR01000003">
    <property type="protein sequence ID" value="TWP53240.1"/>
    <property type="molecule type" value="Genomic_DNA"/>
</dbReference>
<accession>A0A563EZU2</accession>
<protein>
    <submittedName>
        <fullName evidence="8">SigE family RNA polymerase sigma factor</fullName>
    </submittedName>
</protein>
<evidence type="ECO:0000259" key="6">
    <source>
        <dbReference type="Pfam" id="PF04542"/>
    </source>
</evidence>